<dbReference type="InterPro" id="IPR010472">
    <property type="entry name" value="FH3_dom"/>
</dbReference>
<feature type="domain" description="GBD/FH3" evidence="5">
    <location>
        <begin position="16"/>
        <end position="479"/>
    </location>
</feature>
<feature type="compositionally biased region" description="Basic and acidic residues" evidence="4">
    <location>
        <begin position="511"/>
        <end position="525"/>
    </location>
</feature>
<dbReference type="SMART" id="SM00498">
    <property type="entry name" value="FH2"/>
    <property type="match status" value="1"/>
</dbReference>
<evidence type="ECO:0000313" key="8">
    <source>
        <dbReference type="Proteomes" id="UP001608902"/>
    </source>
</evidence>
<feature type="coiled-coil region" evidence="3">
    <location>
        <begin position="954"/>
        <end position="989"/>
    </location>
</feature>
<dbReference type="SMART" id="SM01139">
    <property type="entry name" value="Drf_FH3"/>
    <property type="match status" value="1"/>
</dbReference>
<dbReference type="SUPFAM" id="SSF48371">
    <property type="entry name" value="ARM repeat"/>
    <property type="match status" value="1"/>
</dbReference>
<dbReference type="InterPro" id="IPR042201">
    <property type="entry name" value="FH2_Formin_sf"/>
</dbReference>
<protein>
    <recommendedName>
        <fullName evidence="9">Formin-like protein</fullName>
    </recommendedName>
</protein>
<evidence type="ECO:0000256" key="1">
    <source>
        <dbReference type="ARBA" id="ARBA00008214"/>
    </source>
</evidence>
<feature type="region of interest" description="Disordered" evidence="4">
    <location>
        <begin position="635"/>
        <end position="655"/>
    </location>
</feature>
<dbReference type="AlphaFoldDB" id="A0ABD6EKL2"/>
<keyword evidence="8" id="KW-1185">Reference proteome</keyword>
<dbReference type="SUPFAM" id="SSF101447">
    <property type="entry name" value="Formin homology 2 domain (FH2 domain)"/>
    <property type="match status" value="1"/>
</dbReference>
<feature type="region of interest" description="Disordered" evidence="4">
    <location>
        <begin position="490"/>
        <end position="571"/>
    </location>
</feature>
<feature type="compositionally biased region" description="Pro residues" evidence="4">
    <location>
        <begin position="528"/>
        <end position="537"/>
    </location>
</feature>
<comment type="similarity">
    <text evidence="1">Belongs to the formin homology family. Diaphanous subfamily.</text>
</comment>
<dbReference type="InterPro" id="IPR044933">
    <property type="entry name" value="DIA_GBD_sf"/>
</dbReference>
<dbReference type="PANTHER" id="PTHR45857">
    <property type="entry name" value="FORMIN-LIKE PROTEIN"/>
    <property type="match status" value="1"/>
</dbReference>
<dbReference type="PROSITE" id="PS51232">
    <property type="entry name" value="GBD_FH3"/>
    <property type="match status" value="1"/>
</dbReference>
<sequence>MLERGESFSPGGSAFKGMPPETEVQAAFEEILSKMNLPPDKVRVLRNYDLSKKWDLVSDQRKMYAVADPSVYLEKLAVYMDKKALKKKKKLLGEETSTEILKHMEISLRTNSIDWVRQFLNEPNNGLRVLVDYLGLLQEAGGWGSAPVTSPVDFAYNTSNTSTGTPCSANSSAYLNGAEPLSPSTSNDDSRMSTSSGSLFRRGGGSSKSKILKNIADRDDDIHVGVSCLRAIMNNKYGFNMVFRDSQAIYCITRSILHHSLRTKALVLELLAAICLVKGGHELITESFNRFRAEYNEAHRFQLLFSFFRYPPEFHVEFMTSCMQFFNILVHSVEDMSYRSFLQYEFHLLGLDDYLEVLSSNESEQLQTQRRAYLENMLDIPSLIEEAEKKAKIEEENIQLAESLSKTKERLQEVEADYIARLAQLDRRLKELNAQKEALMKQHDTTLNTMRRTLNEKDKANRDLQSKLESRIQELERIQENMKAGLLEASKPSSAVNSPPTPPPPPPGPTRIEEHASRGTSDKNESWPIPPPPPPPSSTNKSAVLPAAPMKEGDGPPPPPPMGGLKLSRSPPIQTASTTIKRVYATKNKLPLLNWCALKPNEAKDTVFNELDDERIMDKIDFSLLESMFKIGNSKLTDDRDATDSPSHASSGSSLMTMHFPAKSTLLDTKRLQNIAITRRKLAMDGQAIMAAVHRMDLTALPPESVDILLKIAPSQDEMVKFHEYEKEHKNFDDLSEEDQFLAQLVNIERLEHKLRIMSFIASFEESANLLEPQFVNLTAASKCVREATKFHKVLEVMLAYGNYMNSGRKGGVYGFRISSLDTLPGMKSHIERSLSLLHVIVESISRSFPELMNFAEEFKFADKASGVMLETVMSEMRELEANFALAKKERDMKGNDSPPSLTAFIGRCEARITDLQAHCKTATEAFSACVEFYGESSRSQQPHTFFTRLVEFAKKFKQAAQDNEQRLVAEQRELAEKKRREKRLATRKMMSKQLDGGVINELEQRLLIESDRVRKVHRPKVDSSQINDGDFEKIMDGLRERPYVAHDGPNVILVGDKANGNTPSAERKSESCVLQKDINT</sequence>
<dbReference type="Pfam" id="PF06371">
    <property type="entry name" value="Drf_GBD"/>
    <property type="match status" value="2"/>
</dbReference>
<evidence type="ECO:0000259" key="6">
    <source>
        <dbReference type="PROSITE" id="PS51444"/>
    </source>
</evidence>
<dbReference type="PANTHER" id="PTHR45857:SF4">
    <property type="entry name" value="FORMIN-LIKE PROTEIN"/>
    <property type="match status" value="1"/>
</dbReference>
<evidence type="ECO:0000256" key="3">
    <source>
        <dbReference type="SAM" id="Coils"/>
    </source>
</evidence>
<feature type="compositionally biased region" description="Pro residues" evidence="4">
    <location>
        <begin position="499"/>
        <end position="509"/>
    </location>
</feature>
<feature type="compositionally biased region" description="Basic and acidic residues" evidence="4">
    <location>
        <begin position="453"/>
        <end position="464"/>
    </location>
</feature>
<comment type="caution">
    <text evidence="7">The sequence shown here is derived from an EMBL/GenBank/DDBJ whole genome shotgun (WGS) entry which is preliminary data.</text>
</comment>
<dbReference type="SMART" id="SM01140">
    <property type="entry name" value="Drf_GBD"/>
    <property type="match status" value="1"/>
</dbReference>
<reference evidence="7 8" key="1">
    <citation type="submission" date="2024-08" db="EMBL/GenBank/DDBJ databases">
        <title>Gnathostoma spinigerum genome.</title>
        <authorList>
            <person name="Gonzalez-Bertolin B."/>
            <person name="Monzon S."/>
            <person name="Zaballos A."/>
            <person name="Jimenez P."/>
            <person name="Dekumyoy P."/>
            <person name="Varona S."/>
            <person name="Cuesta I."/>
            <person name="Sumanam S."/>
            <person name="Adisakwattana P."/>
            <person name="Gasser R.B."/>
            <person name="Hernandez-Gonzalez A."/>
            <person name="Young N.D."/>
            <person name="Perteguer M.J."/>
        </authorList>
    </citation>
    <scope>NUCLEOTIDE SEQUENCE [LARGE SCALE GENOMIC DNA]</scope>
    <source>
        <strain evidence="7">AL3</strain>
        <tissue evidence="7">Liver</tissue>
    </source>
</reference>
<feature type="region of interest" description="Disordered" evidence="4">
    <location>
        <begin position="178"/>
        <end position="207"/>
    </location>
</feature>
<name>A0ABD6EKL2_9BILA</name>
<evidence type="ECO:0000256" key="2">
    <source>
        <dbReference type="ARBA" id="ARBA00023054"/>
    </source>
</evidence>
<dbReference type="InterPro" id="IPR010473">
    <property type="entry name" value="GTPase-bd"/>
</dbReference>
<dbReference type="InterPro" id="IPR014768">
    <property type="entry name" value="GBD/FH3_dom"/>
</dbReference>
<dbReference type="PROSITE" id="PS51444">
    <property type="entry name" value="FH2"/>
    <property type="match status" value="1"/>
</dbReference>
<dbReference type="InterPro" id="IPR043592">
    <property type="entry name" value="FMNL_animal"/>
</dbReference>
<dbReference type="InterPro" id="IPR011989">
    <property type="entry name" value="ARM-like"/>
</dbReference>
<dbReference type="EMBL" id="JBGFUD010002160">
    <property type="protein sequence ID" value="MFH4977237.1"/>
    <property type="molecule type" value="Genomic_DNA"/>
</dbReference>
<feature type="region of interest" description="Disordered" evidence="4">
    <location>
        <begin position="1057"/>
        <end position="1081"/>
    </location>
</feature>
<dbReference type="InterPro" id="IPR016024">
    <property type="entry name" value="ARM-type_fold"/>
</dbReference>
<feature type="region of interest" description="Disordered" evidence="4">
    <location>
        <begin position="442"/>
        <end position="464"/>
    </location>
</feature>
<feature type="domain" description="FH2" evidence="6">
    <location>
        <begin position="580"/>
        <end position="983"/>
    </location>
</feature>
<organism evidence="7 8">
    <name type="scientific">Gnathostoma spinigerum</name>
    <dbReference type="NCBI Taxonomy" id="75299"/>
    <lineage>
        <taxon>Eukaryota</taxon>
        <taxon>Metazoa</taxon>
        <taxon>Ecdysozoa</taxon>
        <taxon>Nematoda</taxon>
        <taxon>Chromadorea</taxon>
        <taxon>Rhabditida</taxon>
        <taxon>Spirurina</taxon>
        <taxon>Gnathostomatomorpha</taxon>
        <taxon>Gnathostomatoidea</taxon>
        <taxon>Gnathostomatidae</taxon>
        <taxon>Gnathostoma</taxon>
    </lineage>
</organism>
<keyword evidence="2 3" id="KW-0175">Coiled coil</keyword>
<dbReference type="Pfam" id="PF02181">
    <property type="entry name" value="FH2"/>
    <property type="match status" value="1"/>
</dbReference>
<dbReference type="Proteomes" id="UP001608902">
    <property type="component" value="Unassembled WGS sequence"/>
</dbReference>
<feature type="compositionally biased region" description="Polar residues" evidence="4">
    <location>
        <begin position="644"/>
        <end position="655"/>
    </location>
</feature>
<dbReference type="Gene3D" id="1.10.20.40">
    <property type="entry name" value="Formin, diaphanous GTPase-binding domain"/>
    <property type="match status" value="1"/>
</dbReference>
<evidence type="ECO:0000259" key="5">
    <source>
        <dbReference type="PROSITE" id="PS51232"/>
    </source>
</evidence>
<dbReference type="Pfam" id="PF06367">
    <property type="entry name" value="Drf_FH3"/>
    <property type="match status" value="1"/>
</dbReference>
<dbReference type="Gene3D" id="1.20.58.2220">
    <property type="entry name" value="Formin, FH2 domain"/>
    <property type="match status" value="1"/>
</dbReference>
<accession>A0ABD6EKL2</accession>
<proteinExistence type="inferred from homology"/>
<gene>
    <name evidence="7" type="ORF">AB6A40_003946</name>
</gene>
<evidence type="ECO:0000313" key="7">
    <source>
        <dbReference type="EMBL" id="MFH4977237.1"/>
    </source>
</evidence>
<dbReference type="InterPro" id="IPR015425">
    <property type="entry name" value="FH2_Formin"/>
</dbReference>
<dbReference type="Gene3D" id="1.25.10.10">
    <property type="entry name" value="Leucine-rich Repeat Variant"/>
    <property type="match status" value="1"/>
</dbReference>
<evidence type="ECO:0008006" key="9">
    <source>
        <dbReference type="Google" id="ProtNLM"/>
    </source>
</evidence>
<evidence type="ECO:0000256" key="4">
    <source>
        <dbReference type="SAM" id="MobiDB-lite"/>
    </source>
</evidence>